<evidence type="ECO:0000256" key="6">
    <source>
        <dbReference type="ARBA" id="ARBA00022989"/>
    </source>
</evidence>
<evidence type="ECO:0000256" key="4">
    <source>
        <dbReference type="ARBA" id="ARBA00022475"/>
    </source>
</evidence>
<dbReference type="Pfam" id="PF02386">
    <property type="entry name" value="TrkH"/>
    <property type="match status" value="2"/>
</dbReference>
<feature type="transmembrane region" description="Helical" evidence="9">
    <location>
        <begin position="535"/>
        <end position="556"/>
    </location>
</feature>
<evidence type="ECO:0000256" key="7">
    <source>
        <dbReference type="ARBA" id="ARBA00023065"/>
    </source>
</evidence>
<dbReference type="OrthoDB" id="111943at2157"/>
<feature type="transmembrane region" description="Helical" evidence="9">
    <location>
        <begin position="28"/>
        <end position="51"/>
    </location>
</feature>
<keyword evidence="3" id="KW-0813">Transport</keyword>
<dbReference type="eggNOG" id="arCOG04145">
    <property type="taxonomic scope" value="Archaea"/>
</dbReference>
<keyword evidence="5 9" id="KW-0812">Transmembrane</keyword>
<comment type="subcellular location">
    <subcellularLocation>
        <location evidence="1">Cell membrane</location>
        <topology evidence="1">Multi-pass membrane protein</topology>
    </subcellularLocation>
</comment>
<feature type="transmembrane region" description="Helical" evidence="9">
    <location>
        <begin position="235"/>
        <end position="254"/>
    </location>
</feature>
<reference evidence="10 11" key="1">
    <citation type="journal article" date="2014" name="PLoS Genet.">
        <title>Phylogenetically driven sequencing of extremely halophilic archaea reveals strategies for static and dynamic osmo-response.</title>
        <authorList>
            <person name="Becker E.A."/>
            <person name="Seitzer P.M."/>
            <person name="Tritt A."/>
            <person name="Larsen D."/>
            <person name="Krusor M."/>
            <person name="Yao A.I."/>
            <person name="Wu D."/>
            <person name="Madern D."/>
            <person name="Eisen J.A."/>
            <person name="Darling A.E."/>
            <person name="Facciotti M.T."/>
        </authorList>
    </citation>
    <scope>NUCLEOTIDE SEQUENCE [LARGE SCALE GENOMIC DNA]</scope>
    <source>
        <strain evidence="10 11">JCM 13552</strain>
    </source>
</reference>
<dbReference type="GO" id="GO:0005886">
    <property type="term" value="C:plasma membrane"/>
    <property type="evidence" value="ECO:0007669"/>
    <property type="project" value="UniProtKB-SubCell"/>
</dbReference>
<dbReference type="PANTHER" id="PTHR32024">
    <property type="entry name" value="TRK SYSTEM POTASSIUM UPTAKE PROTEIN TRKG-RELATED"/>
    <property type="match status" value="1"/>
</dbReference>
<keyword evidence="6 9" id="KW-1133">Transmembrane helix</keyword>
<dbReference type="GO" id="GO:0030001">
    <property type="term" value="P:metal ion transport"/>
    <property type="evidence" value="ECO:0007669"/>
    <property type="project" value="UniProtKB-ARBA"/>
</dbReference>
<evidence type="ECO:0000256" key="3">
    <source>
        <dbReference type="ARBA" id="ARBA00022448"/>
    </source>
</evidence>
<evidence type="ECO:0000256" key="8">
    <source>
        <dbReference type="ARBA" id="ARBA00023136"/>
    </source>
</evidence>
<dbReference type="GO" id="GO:0008324">
    <property type="term" value="F:monoatomic cation transmembrane transporter activity"/>
    <property type="evidence" value="ECO:0007669"/>
    <property type="project" value="InterPro"/>
</dbReference>
<feature type="transmembrane region" description="Helical" evidence="9">
    <location>
        <begin position="464"/>
        <end position="484"/>
    </location>
</feature>
<gene>
    <name evidence="10" type="ORF">C451_15648</name>
</gene>
<dbReference type="PANTHER" id="PTHR32024:SF2">
    <property type="entry name" value="TRK SYSTEM POTASSIUM UPTAKE PROTEIN TRKG-RELATED"/>
    <property type="match status" value="1"/>
</dbReference>
<dbReference type="Proteomes" id="UP000011680">
    <property type="component" value="Unassembled WGS sequence"/>
</dbReference>
<name>M0MZI4_9EURY</name>
<evidence type="ECO:0000256" key="1">
    <source>
        <dbReference type="ARBA" id="ARBA00004651"/>
    </source>
</evidence>
<dbReference type="STRING" id="1227457.C451_15648"/>
<comment type="similarity">
    <text evidence="2">Belongs to the TrkH potassium transport family.</text>
</comment>
<organism evidence="10 11">
    <name type="scientific">Halococcus thailandensis JCM 13552</name>
    <dbReference type="NCBI Taxonomy" id="1227457"/>
    <lineage>
        <taxon>Archaea</taxon>
        <taxon>Methanobacteriati</taxon>
        <taxon>Methanobacteriota</taxon>
        <taxon>Stenosarchaea group</taxon>
        <taxon>Halobacteria</taxon>
        <taxon>Halobacteriales</taxon>
        <taxon>Halococcaceae</taxon>
        <taxon>Halococcus</taxon>
    </lineage>
</organism>
<dbReference type="AlphaFoldDB" id="M0MZI4"/>
<feature type="transmembrane region" description="Helical" evidence="9">
    <location>
        <begin position="403"/>
        <end position="428"/>
    </location>
</feature>
<keyword evidence="8 9" id="KW-0472">Membrane</keyword>
<protein>
    <submittedName>
        <fullName evidence="10">TRK potassium uptake system protein TrkH</fullName>
    </submittedName>
</protein>
<evidence type="ECO:0000256" key="9">
    <source>
        <dbReference type="SAM" id="Phobius"/>
    </source>
</evidence>
<sequence>MIPATAASQNVASKWSSSRLRVDWRTSIGLVGTIVKYLSTTLLIPLAVALFYGRDVLTFAVAFVVTVIVGLALERVEPEPDLGTREGFLMVALTWLVVALVGTVPYLLSGMGTGSTLAHPINALFESMSGFTTTGATMMGEISFAQHSHALLLWRQLTQWLGGMGIVVLAVAAQHSHALLLWRQLTQWLGGMGIVVLAVAILPELSVGGAQLMDAEAPGPGIEKLTPRIAETARVLWLVYLGLTVLEMLLLYGLHLGGLAPNMELFNAVSHALTTLPTGGFSPEARSIEAFSAAVQWLIIPFMVAAGANFALFWHALTGNPEKLTQDTELRSYVGVIGVLTAVIAGLLFTGVGIETVTDAVPPIIGQVEDSVRHALFNIVSIITTTGFANMDFTTWSAPAKTILFFAMFIGGSAGSTGSAIKIIRWVVIVKSLRRELFTTVHPEAVSPVRLAGRVIDERAIRGIYAFTLLYIALFVLASLLVVIDSWRVGYTISTLEATSAIASTLGNVGPGFGAVGPMNNYLAFPATSKLLMTFLMWIGRLEILPVLVLLTPSYWRT</sequence>
<evidence type="ECO:0000256" key="5">
    <source>
        <dbReference type="ARBA" id="ARBA00022692"/>
    </source>
</evidence>
<feature type="transmembrane region" description="Helical" evidence="9">
    <location>
        <begin position="294"/>
        <end position="313"/>
    </location>
</feature>
<keyword evidence="11" id="KW-1185">Reference proteome</keyword>
<dbReference type="InterPro" id="IPR003445">
    <property type="entry name" value="Cat_transpt"/>
</dbReference>
<accession>M0MZI4</accession>
<feature type="transmembrane region" description="Helical" evidence="9">
    <location>
        <begin position="333"/>
        <end position="354"/>
    </location>
</feature>
<evidence type="ECO:0000256" key="2">
    <source>
        <dbReference type="ARBA" id="ARBA00009137"/>
    </source>
</evidence>
<keyword evidence="4" id="KW-1003">Cell membrane</keyword>
<feature type="transmembrane region" description="Helical" evidence="9">
    <location>
        <begin position="157"/>
        <end position="173"/>
    </location>
</feature>
<proteinExistence type="inferred from homology"/>
<dbReference type="EMBL" id="AOMF01000166">
    <property type="protein sequence ID" value="EMA51142.1"/>
    <property type="molecule type" value="Genomic_DNA"/>
</dbReference>
<comment type="caution">
    <text evidence="10">The sequence shown here is derived from an EMBL/GenBank/DDBJ whole genome shotgun (WGS) entry which is preliminary data.</text>
</comment>
<evidence type="ECO:0000313" key="11">
    <source>
        <dbReference type="Proteomes" id="UP000011680"/>
    </source>
</evidence>
<evidence type="ECO:0000313" key="10">
    <source>
        <dbReference type="EMBL" id="EMA51142.1"/>
    </source>
</evidence>
<dbReference type="PATRIC" id="fig|1227457.3.peg.3032"/>
<feature type="transmembrane region" description="Helical" evidence="9">
    <location>
        <begin position="88"/>
        <end position="108"/>
    </location>
</feature>
<keyword evidence="7" id="KW-0406">Ion transport</keyword>
<feature type="transmembrane region" description="Helical" evidence="9">
    <location>
        <begin position="57"/>
        <end position="76"/>
    </location>
</feature>